<organism evidence="1 2">
    <name type="scientific">Eleutherodactylus coqui</name>
    <name type="common">Puerto Rican coqui</name>
    <dbReference type="NCBI Taxonomy" id="57060"/>
    <lineage>
        <taxon>Eukaryota</taxon>
        <taxon>Metazoa</taxon>
        <taxon>Chordata</taxon>
        <taxon>Craniata</taxon>
        <taxon>Vertebrata</taxon>
        <taxon>Euteleostomi</taxon>
        <taxon>Amphibia</taxon>
        <taxon>Batrachia</taxon>
        <taxon>Anura</taxon>
        <taxon>Neobatrachia</taxon>
        <taxon>Hyloidea</taxon>
        <taxon>Eleutherodactylidae</taxon>
        <taxon>Eleutherodactylinae</taxon>
        <taxon>Eleutherodactylus</taxon>
        <taxon>Eleutherodactylus</taxon>
    </lineage>
</organism>
<dbReference type="EMBL" id="WNTK01000013">
    <property type="protein sequence ID" value="KAG9474389.1"/>
    <property type="molecule type" value="Genomic_DNA"/>
</dbReference>
<comment type="caution">
    <text evidence="1">The sequence shown here is derived from an EMBL/GenBank/DDBJ whole genome shotgun (WGS) entry which is preliminary data.</text>
</comment>
<dbReference type="AlphaFoldDB" id="A0A8J6ET95"/>
<proteinExistence type="predicted"/>
<dbReference type="Proteomes" id="UP000770717">
    <property type="component" value="Unassembled WGS sequence"/>
</dbReference>
<evidence type="ECO:0000313" key="2">
    <source>
        <dbReference type="Proteomes" id="UP000770717"/>
    </source>
</evidence>
<keyword evidence="2" id="KW-1185">Reference proteome</keyword>
<sequence length="88" mass="9885">MTTSCKPGDATRGIIPHTCTLPCSCLNACTRNMRTLRTGVGCGWLPCTQSHQYIVIIYIYLYYTGRCQVTVCPYIPIRGHHVTALYQQ</sequence>
<name>A0A8J6ET95_ELECQ</name>
<accession>A0A8J6ET95</accession>
<protein>
    <submittedName>
        <fullName evidence="1">Uncharacterized protein</fullName>
    </submittedName>
</protein>
<gene>
    <name evidence="1" type="ORF">GDO78_004604</name>
</gene>
<reference evidence="1" key="1">
    <citation type="thesis" date="2020" institute="ProQuest LLC" country="789 East Eisenhower Parkway, Ann Arbor, MI, USA">
        <title>Comparative Genomics and Chromosome Evolution.</title>
        <authorList>
            <person name="Mudd A.B."/>
        </authorList>
    </citation>
    <scope>NUCLEOTIDE SEQUENCE</scope>
    <source>
        <strain evidence="1">HN-11 Male</strain>
        <tissue evidence="1">Kidney and liver</tissue>
    </source>
</reference>
<evidence type="ECO:0000313" key="1">
    <source>
        <dbReference type="EMBL" id="KAG9474389.1"/>
    </source>
</evidence>